<dbReference type="SMART" id="SM01204">
    <property type="entry name" value="FIST_C"/>
    <property type="match status" value="1"/>
</dbReference>
<reference evidence="8 9" key="1">
    <citation type="submission" date="2023-01" db="EMBL/GenBank/DDBJ databases">
        <title>Novel diversity within Roseofilum (Cyanobacteria; Desertifilaceae) from marine benthic mats with descriptions of four novel species.</title>
        <authorList>
            <person name="Wang Y."/>
            <person name="Berthold D.E."/>
            <person name="Hu J."/>
            <person name="Lefler F.W."/>
            <person name="Laughinghouse H.D. IV."/>
        </authorList>
    </citation>
    <scope>NUCLEOTIDE SEQUENCE [LARGE SCALE GENOMIC DNA]</scope>
    <source>
        <strain evidence="8 9">BLCC-M143</strain>
    </source>
</reference>
<organism evidence="8 9">
    <name type="scientific">Roseofilum casamattae BLCC-M143</name>
    <dbReference type="NCBI Taxonomy" id="3022442"/>
    <lineage>
        <taxon>Bacteria</taxon>
        <taxon>Bacillati</taxon>
        <taxon>Cyanobacteriota</taxon>
        <taxon>Cyanophyceae</taxon>
        <taxon>Desertifilales</taxon>
        <taxon>Desertifilaceae</taxon>
        <taxon>Roseofilum</taxon>
        <taxon>Roseofilum casamattae</taxon>
    </lineage>
</organism>
<evidence type="ECO:0000259" key="7">
    <source>
        <dbReference type="SMART" id="SM01204"/>
    </source>
</evidence>
<dbReference type="PANTHER" id="PTHR14939:SF5">
    <property type="entry name" value="F-BOX ONLY PROTEIN 22"/>
    <property type="match status" value="1"/>
</dbReference>
<evidence type="ECO:0000259" key="6">
    <source>
        <dbReference type="SMART" id="SM00897"/>
    </source>
</evidence>
<evidence type="ECO:0000256" key="4">
    <source>
        <dbReference type="ARBA" id="ARBA00022989"/>
    </source>
</evidence>
<comment type="caution">
    <text evidence="8">The sequence shown here is derived from an EMBL/GenBank/DDBJ whole genome shotgun (WGS) entry which is preliminary data.</text>
</comment>
<gene>
    <name evidence="8" type="ORF">PMH09_15390</name>
</gene>
<dbReference type="EMBL" id="JAQOSQ010000016">
    <property type="protein sequence ID" value="MDJ1184570.1"/>
    <property type="molecule type" value="Genomic_DNA"/>
</dbReference>
<feature type="domain" description="FIST C-domain" evidence="7">
    <location>
        <begin position="244"/>
        <end position="401"/>
    </location>
</feature>
<dbReference type="PIRSF" id="PIRSF018953">
    <property type="entry name" value="UCP018953"/>
    <property type="match status" value="1"/>
</dbReference>
<keyword evidence="3" id="KW-0812">Transmembrane</keyword>
<dbReference type="Pfam" id="PF10442">
    <property type="entry name" value="FIST_C"/>
    <property type="match status" value="1"/>
</dbReference>
<dbReference type="Pfam" id="PF08495">
    <property type="entry name" value="FIST"/>
    <property type="match status" value="1"/>
</dbReference>
<sequence>MQWANALSTRPSLEAAISEAIATVEQQLSQPASIGLVFISSAFTSEYSRLMPLLQEKLDIPAIVGCGGGGIVGMTSPERAEEWEDQPALSLTLAYLPNVRATAFHINMEELPDLDAPPDRWIDLVGVAPETNPHFILLVDPMSPGLNDLLQGLDFAYPNSIKAGGLASSSPVRQGSSLFYNYDLYSEGTVGLALSGDITVETIVAQGCRPIGSIYQITQAERNIVLELQEQTGVDLDRGETGVPLEILRETVAQLDEDDRKLAQDSLFVGVAKDSFKTQLEPEDFLIRNLLGIDPRIGALAIAERVRVGQRIQFHLRDALASEEELTVLLERYRQQLDGQAIAQSLQLPSSASRAGAFMFTCLGRGEQLYDRPHVDSSLFHKYLRAIPLSGFFCHGEIGPVGGNTFLHGYTSVFAIIYQSSVLRSPSGQPQQD</sequence>
<comment type="subcellular location">
    <subcellularLocation>
        <location evidence="1">Cell membrane</location>
        <topology evidence="1">Multi-pass membrane protein</topology>
    </subcellularLocation>
</comment>
<keyword evidence="4" id="KW-1133">Transmembrane helix</keyword>
<evidence type="ECO:0000313" key="9">
    <source>
        <dbReference type="Proteomes" id="UP001232992"/>
    </source>
</evidence>
<evidence type="ECO:0000256" key="5">
    <source>
        <dbReference type="ARBA" id="ARBA00023136"/>
    </source>
</evidence>
<dbReference type="SMART" id="SM00897">
    <property type="entry name" value="FIST"/>
    <property type="match status" value="1"/>
</dbReference>
<evidence type="ECO:0000256" key="1">
    <source>
        <dbReference type="ARBA" id="ARBA00004651"/>
    </source>
</evidence>
<keyword evidence="5" id="KW-0472">Membrane</keyword>
<protein>
    <submittedName>
        <fullName evidence="8">FIST N-terminal domain-containing protein</fullName>
    </submittedName>
</protein>
<dbReference type="Proteomes" id="UP001232992">
    <property type="component" value="Unassembled WGS sequence"/>
</dbReference>
<dbReference type="RefSeq" id="WP_283759225.1">
    <property type="nucleotide sequence ID" value="NZ_JAQOSQ010000016.1"/>
</dbReference>
<evidence type="ECO:0000256" key="2">
    <source>
        <dbReference type="ARBA" id="ARBA00022475"/>
    </source>
</evidence>
<feature type="domain" description="FIST" evidence="6">
    <location>
        <begin position="32"/>
        <end position="232"/>
    </location>
</feature>
<dbReference type="PANTHER" id="PTHR14939">
    <property type="entry name" value="F-BOX ONLY PROTEIN 22"/>
    <property type="match status" value="1"/>
</dbReference>
<evidence type="ECO:0000256" key="3">
    <source>
        <dbReference type="ARBA" id="ARBA00022692"/>
    </source>
</evidence>
<keyword evidence="9" id="KW-1185">Reference proteome</keyword>
<name>A0ABT7BZF1_9CYAN</name>
<proteinExistence type="predicted"/>
<dbReference type="InterPro" id="IPR013702">
    <property type="entry name" value="FIST_domain_N"/>
</dbReference>
<dbReference type="InterPro" id="IPR016741">
    <property type="entry name" value="UCP018953"/>
</dbReference>
<evidence type="ECO:0000313" key="8">
    <source>
        <dbReference type="EMBL" id="MDJ1184570.1"/>
    </source>
</evidence>
<accession>A0ABT7BZF1</accession>
<dbReference type="InterPro" id="IPR019494">
    <property type="entry name" value="FIST_C"/>
</dbReference>
<keyword evidence="2" id="KW-1003">Cell membrane</keyword>